<dbReference type="OrthoDB" id="3231004at2759"/>
<protein>
    <submittedName>
        <fullName evidence="1">Uncharacterized protein</fullName>
    </submittedName>
</protein>
<organism evidence="1 2">
    <name type="scientific">Trichoderma asperellum</name>
    <name type="common">Filamentous fungus</name>
    <dbReference type="NCBI Taxonomy" id="101201"/>
    <lineage>
        <taxon>Eukaryota</taxon>
        <taxon>Fungi</taxon>
        <taxon>Dikarya</taxon>
        <taxon>Ascomycota</taxon>
        <taxon>Pezizomycotina</taxon>
        <taxon>Sordariomycetes</taxon>
        <taxon>Hypocreomycetidae</taxon>
        <taxon>Hypocreales</taxon>
        <taxon>Hypocreaceae</taxon>
        <taxon>Trichoderma</taxon>
    </lineage>
</organism>
<evidence type="ECO:0000313" key="1">
    <source>
        <dbReference type="EMBL" id="GFP58495.1"/>
    </source>
</evidence>
<name>A0A6V8R2U9_TRIAP</name>
<comment type="caution">
    <text evidence="1">The sequence shown here is derived from an EMBL/GenBank/DDBJ whole genome shotgun (WGS) entry which is preliminary data.</text>
</comment>
<proteinExistence type="predicted"/>
<dbReference type="AlphaFoldDB" id="A0A6V8R2U9"/>
<gene>
    <name evidence="1" type="ORF">TASIC1_0010030600</name>
</gene>
<reference evidence="1 2" key="1">
    <citation type="submission" date="2020-07" db="EMBL/GenBank/DDBJ databases">
        <title>Trichoderma asperellum IC-1 whole genome shotgun sequence.</title>
        <authorList>
            <person name="Kanamasa S."/>
            <person name="Takahashi H."/>
        </authorList>
    </citation>
    <scope>NUCLEOTIDE SEQUENCE [LARGE SCALE GENOMIC DNA]</scope>
    <source>
        <strain evidence="1 2">IC-1</strain>
    </source>
</reference>
<dbReference type="Proteomes" id="UP000517252">
    <property type="component" value="Unassembled WGS sequence"/>
</dbReference>
<dbReference type="EMBL" id="BLZH01000010">
    <property type="protein sequence ID" value="GFP58495.1"/>
    <property type="molecule type" value="Genomic_DNA"/>
</dbReference>
<evidence type="ECO:0000313" key="2">
    <source>
        <dbReference type="Proteomes" id="UP000517252"/>
    </source>
</evidence>
<accession>A0A6V8R2U9</accession>
<sequence>MCALLLAPFNPSMRLGQGYNSFMHTPCIDNAVDIANDAHIASKGGSTSSQTVSYSAEVVEKMSDLVRAMDISASSSIRTGSVSVFGGGSSIDEMKFAESDLNAVISVKVVNETRNFQDNISFKEIGVKNLDNAQFHEIYGDTFISGFIEGGELHGIISIKSLDASKKSEIKNRLRSQFNGTNSEWSSSSSADLIEALRQTEVTVTVNWSGGGMIKPSNEEWTIESLIRAASAFSDNVSKCPQRTCAILTRYDTLPDFVVWSRGFSPAICVRQYEDVQGFASELLDMYMEYKGNLLLLNDAIHNQDRYERSSRPDGVDMELSSLIEARKLLRLGMIKIVRKIEALERDPAMINDPHRKEDITAPELWRARLPFKKDNISNAMT</sequence>